<evidence type="ECO:0000256" key="7">
    <source>
        <dbReference type="ARBA" id="ARBA00022723"/>
    </source>
</evidence>
<comment type="cofactor">
    <cofactor evidence="2 10">
        <name>Mg(2+)</name>
        <dbReference type="ChEBI" id="CHEBI:18420"/>
    </cofactor>
</comment>
<dbReference type="Pfam" id="PF00809">
    <property type="entry name" value="Pterin_bind"/>
    <property type="match status" value="1"/>
</dbReference>
<comment type="similarity">
    <text evidence="4 10">Belongs to the DHPS family.</text>
</comment>
<comment type="caution">
    <text evidence="13">The sequence shown here is derived from an EMBL/GenBank/DDBJ whole genome shotgun (WGS) entry which is preliminary data.</text>
</comment>
<keyword evidence="14" id="KW-1185">Reference proteome</keyword>
<name>A0ABQ2NE44_9ACTN</name>
<dbReference type="InterPro" id="IPR045031">
    <property type="entry name" value="DHP_synth-like"/>
</dbReference>
<evidence type="ECO:0000256" key="1">
    <source>
        <dbReference type="ARBA" id="ARBA00000012"/>
    </source>
</evidence>
<evidence type="ECO:0000313" key="14">
    <source>
        <dbReference type="Proteomes" id="UP000655410"/>
    </source>
</evidence>
<keyword evidence="8 10" id="KW-0460">Magnesium</keyword>
<dbReference type="EMBL" id="BMNI01000003">
    <property type="protein sequence ID" value="GGO88646.1"/>
    <property type="molecule type" value="Genomic_DNA"/>
</dbReference>
<dbReference type="Proteomes" id="UP000655410">
    <property type="component" value="Unassembled WGS sequence"/>
</dbReference>
<gene>
    <name evidence="13" type="ORF">GCM10011584_16130</name>
</gene>
<evidence type="ECO:0000256" key="8">
    <source>
        <dbReference type="ARBA" id="ARBA00022842"/>
    </source>
</evidence>
<evidence type="ECO:0000256" key="4">
    <source>
        <dbReference type="ARBA" id="ARBA00009503"/>
    </source>
</evidence>
<dbReference type="NCBIfam" id="TIGR01496">
    <property type="entry name" value="DHPS"/>
    <property type="match status" value="1"/>
</dbReference>
<dbReference type="InterPro" id="IPR006390">
    <property type="entry name" value="DHP_synth_dom"/>
</dbReference>
<sequence length="317" mass="32453">MAAQVLERTAAVTRPRSSADGALAEAPAGAPVVARPVLDRTRVLGILNVTPDSFSDGGRFAAVEAAIEGGLALVRDGADLVDVGGESTRPGAVRVDEAEELRRVIPVVRALAEAGIAVSIDTMRARVAEAACAAGAVLVNDVSGGLADPAMLEVIAATGRQCVLMHWRGHSAVMQSRAVYADVVREVTDELVDRVDAAVAAGVAPGNIVLDPGLGFAKDAEQSWALLAGYPRLSSLGFPLLVGASRKRFLAECVPQEAPGLSVPADRDGASAAVTAYAAQAGAWGVRVHDVAPAAAAVRVAARLAAARATLDPRAWR</sequence>
<evidence type="ECO:0000256" key="6">
    <source>
        <dbReference type="ARBA" id="ARBA00022679"/>
    </source>
</evidence>
<proteinExistence type="inferred from homology"/>
<evidence type="ECO:0000256" key="10">
    <source>
        <dbReference type="RuleBase" id="RU361205"/>
    </source>
</evidence>
<dbReference type="SUPFAM" id="SSF51717">
    <property type="entry name" value="Dihydropteroate synthetase-like"/>
    <property type="match status" value="1"/>
</dbReference>
<dbReference type="PROSITE" id="PS00792">
    <property type="entry name" value="DHPS_1"/>
    <property type="match status" value="1"/>
</dbReference>
<evidence type="ECO:0000256" key="3">
    <source>
        <dbReference type="ARBA" id="ARBA00004763"/>
    </source>
</evidence>
<dbReference type="InterPro" id="IPR011005">
    <property type="entry name" value="Dihydropteroate_synth-like_sf"/>
</dbReference>
<reference evidence="14" key="1">
    <citation type="journal article" date="2019" name="Int. J. Syst. Evol. Microbiol.">
        <title>The Global Catalogue of Microorganisms (GCM) 10K type strain sequencing project: providing services to taxonomists for standard genome sequencing and annotation.</title>
        <authorList>
            <consortium name="The Broad Institute Genomics Platform"/>
            <consortium name="The Broad Institute Genome Sequencing Center for Infectious Disease"/>
            <person name="Wu L."/>
            <person name="Ma J."/>
        </authorList>
    </citation>
    <scope>NUCLEOTIDE SEQUENCE [LARGE SCALE GENOMIC DNA]</scope>
    <source>
        <strain evidence="14">CGMCC 4.7371</strain>
    </source>
</reference>
<evidence type="ECO:0000256" key="5">
    <source>
        <dbReference type="ARBA" id="ARBA00012458"/>
    </source>
</evidence>
<accession>A0ABQ2NE44</accession>
<feature type="region of interest" description="Disordered" evidence="11">
    <location>
        <begin position="1"/>
        <end position="23"/>
    </location>
</feature>
<dbReference type="RefSeq" id="WP_188783494.1">
    <property type="nucleotide sequence ID" value="NZ_BMNI01000003.1"/>
</dbReference>
<keyword evidence="9 10" id="KW-0289">Folate biosynthesis</keyword>
<keyword evidence="7 10" id="KW-0479">Metal-binding</keyword>
<evidence type="ECO:0000313" key="13">
    <source>
        <dbReference type="EMBL" id="GGO88646.1"/>
    </source>
</evidence>
<evidence type="ECO:0000256" key="11">
    <source>
        <dbReference type="SAM" id="MobiDB-lite"/>
    </source>
</evidence>
<dbReference type="PANTHER" id="PTHR20941:SF1">
    <property type="entry name" value="FOLIC ACID SYNTHESIS PROTEIN FOL1"/>
    <property type="match status" value="1"/>
</dbReference>
<comment type="pathway">
    <text evidence="3 10">Cofactor biosynthesis; tetrahydrofolate biosynthesis; 7,8-dihydrofolate from 2-amino-4-hydroxy-6-hydroxymethyl-7,8-dihydropteridine diphosphate and 4-aminobenzoate: step 1/2.</text>
</comment>
<protein>
    <recommendedName>
        <fullName evidence="5 10">Dihydropteroate synthase</fullName>
        <shortName evidence="10">DHPS</shortName>
        <ecNumber evidence="5 10">2.5.1.15</ecNumber>
    </recommendedName>
    <alternativeName>
        <fullName evidence="10">Dihydropteroate pyrophosphorylase</fullName>
    </alternativeName>
</protein>
<keyword evidence="6 10" id="KW-0808">Transferase</keyword>
<dbReference type="Gene3D" id="3.20.20.20">
    <property type="entry name" value="Dihydropteroate synthase-like"/>
    <property type="match status" value="1"/>
</dbReference>
<dbReference type="CDD" id="cd00739">
    <property type="entry name" value="DHPS"/>
    <property type="match status" value="1"/>
</dbReference>
<dbReference type="InterPro" id="IPR000489">
    <property type="entry name" value="Pterin-binding_dom"/>
</dbReference>
<feature type="domain" description="Pterin-binding" evidence="12">
    <location>
        <begin position="41"/>
        <end position="299"/>
    </location>
</feature>
<comment type="function">
    <text evidence="10">Catalyzes the condensation of para-aminobenzoate (pABA) with 6-hydroxymethyl-7,8-dihydropterin diphosphate (DHPt-PP) to form 7,8-dihydropteroate (H2Pte), the immediate precursor of folate derivatives.</text>
</comment>
<dbReference type="PANTHER" id="PTHR20941">
    <property type="entry name" value="FOLATE SYNTHESIS PROTEINS"/>
    <property type="match status" value="1"/>
</dbReference>
<dbReference type="EC" id="2.5.1.15" evidence="5 10"/>
<evidence type="ECO:0000256" key="9">
    <source>
        <dbReference type="ARBA" id="ARBA00022909"/>
    </source>
</evidence>
<evidence type="ECO:0000259" key="12">
    <source>
        <dbReference type="PROSITE" id="PS50972"/>
    </source>
</evidence>
<organism evidence="13 14">
    <name type="scientific">Nocardioides phosphati</name>
    <dbReference type="NCBI Taxonomy" id="1867775"/>
    <lineage>
        <taxon>Bacteria</taxon>
        <taxon>Bacillati</taxon>
        <taxon>Actinomycetota</taxon>
        <taxon>Actinomycetes</taxon>
        <taxon>Propionibacteriales</taxon>
        <taxon>Nocardioidaceae</taxon>
        <taxon>Nocardioides</taxon>
    </lineage>
</organism>
<evidence type="ECO:0000256" key="2">
    <source>
        <dbReference type="ARBA" id="ARBA00001946"/>
    </source>
</evidence>
<comment type="catalytic activity">
    <reaction evidence="1">
        <text>(7,8-dihydropterin-6-yl)methyl diphosphate + 4-aminobenzoate = 7,8-dihydropteroate + diphosphate</text>
        <dbReference type="Rhea" id="RHEA:19949"/>
        <dbReference type="ChEBI" id="CHEBI:17836"/>
        <dbReference type="ChEBI" id="CHEBI:17839"/>
        <dbReference type="ChEBI" id="CHEBI:33019"/>
        <dbReference type="ChEBI" id="CHEBI:72950"/>
        <dbReference type="EC" id="2.5.1.15"/>
    </reaction>
</comment>
<dbReference type="PROSITE" id="PS00793">
    <property type="entry name" value="DHPS_2"/>
    <property type="match status" value="1"/>
</dbReference>
<dbReference type="PROSITE" id="PS50972">
    <property type="entry name" value="PTERIN_BINDING"/>
    <property type="match status" value="1"/>
</dbReference>